<reference evidence="9" key="1">
    <citation type="journal article" date="2014" name="Microb. Cell Fact.">
        <title>Exploiting Issatchenkia orientalis SD108 for succinic acid production.</title>
        <authorList>
            <person name="Xiao H."/>
            <person name="Shao Z."/>
            <person name="Jiang Y."/>
            <person name="Dole S."/>
            <person name="Zhao H."/>
        </authorList>
    </citation>
    <scope>NUCLEOTIDE SEQUENCE [LARGE SCALE GENOMIC DNA]</scope>
    <source>
        <strain evidence="9">SD108</strain>
    </source>
</reference>
<dbReference type="SMART" id="SM00576">
    <property type="entry name" value="BTP"/>
    <property type="match status" value="1"/>
</dbReference>
<dbReference type="Proteomes" id="UP000029867">
    <property type="component" value="Unassembled WGS sequence"/>
</dbReference>
<dbReference type="eggNOG" id="ENOG502S96D">
    <property type="taxonomic scope" value="Eukaryota"/>
</dbReference>
<keyword evidence="3" id="KW-0804">Transcription</keyword>
<comment type="subcellular location">
    <subcellularLocation>
        <location evidence="1">Nucleus</location>
    </subcellularLocation>
</comment>
<dbReference type="CDD" id="cd00076">
    <property type="entry name" value="HFD_SF"/>
    <property type="match status" value="1"/>
</dbReference>
<feature type="region of interest" description="Disordered" evidence="6">
    <location>
        <begin position="308"/>
        <end position="339"/>
    </location>
</feature>
<keyword evidence="5" id="KW-0175">Coiled coil</keyword>
<dbReference type="InterPro" id="IPR009072">
    <property type="entry name" value="Histone-fold"/>
</dbReference>
<evidence type="ECO:0000313" key="9">
    <source>
        <dbReference type="Proteomes" id="UP000029867"/>
    </source>
</evidence>
<evidence type="ECO:0000256" key="4">
    <source>
        <dbReference type="ARBA" id="ARBA00023242"/>
    </source>
</evidence>
<evidence type="ECO:0000256" key="5">
    <source>
        <dbReference type="SAM" id="Coils"/>
    </source>
</evidence>
<feature type="compositionally biased region" description="Basic and acidic residues" evidence="6">
    <location>
        <begin position="327"/>
        <end position="337"/>
    </location>
</feature>
<dbReference type="Gene3D" id="1.10.20.10">
    <property type="entry name" value="Histone, subunit A"/>
    <property type="match status" value="1"/>
</dbReference>
<sequence>MGKERFYFHLMEVTIVQMLKAHGFDKAASPQVLELLTDITIRYFNLITKTVLKYVELRDDLSPNIKDITDAFLDLGVIDPSNRLDEKDIDSLNDQGIENFEKWFNHDMNTRMREIARPDLEFLENRKKEKMKKSNEQNSKMDSLTKALDEQSKQAQMHNPTMPYLPPPSTKATPTPFNSFSNSIPTLTSNENNAHDDIEADTAELDYDIPASAIDEDWIQYLIRDQITTFLMSIKLNKNKTQSTNALNNNKDDDINHLRPTNLKGTVLEEYTPEDLKVHVVGSGKNEDNHFLIDGPIPEKLLHAFPYYKSDSDSSDTGEDESESGLEDSHSEDKEIQTNKLAAYDYYEHHNLYDDDEMEDVDLYGQGDTHDLNLFG</sequence>
<keyword evidence="2" id="KW-0805">Transcription regulation</keyword>
<dbReference type="InterPro" id="IPR006565">
    <property type="entry name" value="BTP"/>
</dbReference>
<feature type="compositionally biased region" description="Acidic residues" evidence="6">
    <location>
        <begin position="313"/>
        <end position="326"/>
    </location>
</feature>
<dbReference type="VEuPathDB" id="FungiDB:C5L36_0B07420"/>
<dbReference type="AlphaFoldDB" id="A0A099P1E2"/>
<evidence type="ECO:0000256" key="3">
    <source>
        <dbReference type="ARBA" id="ARBA00023163"/>
    </source>
</evidence>
<dbReference type="Pfam" id="PF07524">
    <property type="entry name" value="Bromo_TP"/>
    <property type="match status" value="1"/>
</dbReference>
<dbReference type="GO" id="GO:0005634">
    <property type="term" value="C:nucleus"/>
    <property type="evidence" value="ECO:0007669"/>
    <property type="project" value="UniProtKB-SubCell"/>
</dbReference>
<gene>
    <name evidence="8" type="ORF">JL09_g2881</name>
</gene>
<accession>A0A099P1E2</accession>
<proteinExistence type="predicted"/>
<dbReference type="EMBL" id="JQFK01000026">
    <property type="protein sequence ID" value="KGK37987.1"/>
    <property type="molecule type" value="Genomic_DNA"/>
</dbReference>
<comment type="caution">
    <text evidence="8">The sequence shown here is derived from an EMBL/GenBank/DDBJ whole genome shotgun (WGS) entry which is preliminary data.</text>
</comment>
<protein>
    <recommendedName>
        <fullName evidence="7">Bromodomain associated domain-containing protein</fullName>
    </recommendedName>
</protein>
<keyword evidence="4" id="KW-0539">Nucleus</keyword>
<feature type="coiled-coil region" evidence="5">
    <location>
        <begin position="120"/>
        <end position="154"/>
    </location>
</feature>
<evidence type="ECO:0000256" key="1">
    <source>
        <dbReference type="ARBA" id="ARBA00004123"/>
    </source>
</evidence>
<feature type="domain" description="Bromodomain associated" evidence="7">
    <location>
        <begin position="4"/>
        <end position="81"/>
    </location>
</feature>
<evidence type="ECO:0000256" key="6">
    <source>
        <dbReference type="SAM" id="MobiDB-lite"/>
    </source>
</evidence>
<dbReference type="GO" id="GO:0046982">
    <property type="term" value="F:protein heterodimerization activity"/>
    <property type="evidence" value="ECO:0007669"/>
    <property type="project" value="InterPro"/>
</dbReference>
<name>A0A099P1E2_PICKU</name>
<organism evidence="8 9">
    <name type="scientific">Pichia kudriavzevii</name>
    <name type="common">Yeast</name>
    <name type="synonym">Issatchenkia orientalis</name>
    <dbReference type="NCBI Taxonomy" id="4909"/>
    <lineage>
        <taxon>Eukaryota</taxon>
        <taxon>Fungi</taxon>
        <taxon>Dikarya</taxon>
        <taxon>Ascomycota</taxon>
        <taxon>Saccharomycotina</taxon>
        <taxon>Pichiomycetes</taxon>
        <taxon>Pichiales</taxon>
        <taxon>Pichiaceae</taxon>
        <taxon>Pichia</taxon>
    </lineage>
</organism>
<evidence type="ECO:0000259" key="7">
    <source>
        <dbReference type="SMART" id="SM00576"/>
    </source>
</evidence>
<dbReference type="HOGENOM" id="CLU_735793_0_0_1"/>
<evidence type="ECO:0000313" key="8">
    <source>
        <dbReference type="EMBL" id="KGK37987.1"/>
    </source>
</evidence>
<evidence type="ECO:0000256" key="2">
    <source>
        <dbReference type="ARBA" id="ARBA00023015"/>
    </source>
</evidence>